<keyword evidence="2" id="KW-1185">Reference proteome</keyword>
<accession>A0ABT1SN23</accession>
<gene>
    <name evidence="1" type="ORF">NE663_09685</name>
</gene>
<proteinExistence type="predicted"/>
<comment type="caution">
    <text evidence="1">The sequence shown here is derived from an EMBL/GenBank/DDBJ whole genome shotgun (WGS) entry which is preliminary data.</text>
</comment>
<evidence type="ECO:0000313" key="1">
    <source>
        <dbReference type="EMBL" id="MCQ5122527.1"/>
    </source>
</evidence>
<dbReference type="RefSeq" id="WP_256198274.1">
    <property type="nucleotide sequence ID" value="NZ_JANGCH010000017.1"/>
</dbReference>
<evidence type="ECO:0000313" key="2">
    <source>
        <dbReference type="Proteomes" id="UP001524435"/>
    </source>
</evidence>
<name>A0ABT1SN23_9FIRM</name>
<protein>
    <submittedName>
        <fullName evidence="1">Uncharacterized protein</fullName>
    </submittedName>
</protein>
<reference evidence="1 2" key="1">
    <citation type="submission" date="2022-06" db="EMBL/GenBank/DDBJ databases">
        <title>Isolation of gut microbiota from human fecal samples.</title>
        <authorList>
            <person name="Pamer E.G."/>
            <person name="Barat B."/>
            <person name="Waligurski E."/>
            <person name="Medina S."/>
            <person name="Paddock L."/>
            <person name="Mostad J."/>
        </authorList>
    </citation>
    <scope>NUCLEOTIDE SEQUENCE [LARGE SCALE GENOMIC DNA]</scope>
    <source>
        <strain evidence="1 2">DFI.6.1</strain>
    </source>
</reference>
<organism evidence="1 2">
    <name type="scientific">Massilicoli timonensis</name>
    <dbReference type="NCBI Taxonomy" id="2015901"/>
    <lineage>
        <taxon>Bacteria</taxon>
        <taxon>Bacillati</taxon>
        <taxon>Bacillota</taxon>
        <taxon>Erysipelotrichia</taxon>
        <taxon>Erysipelotrichales</taxon>
        <taxon>Erysipelotrichaceae</taxon>
        <taxon>Massilicoli</taxon>
    </lineage>
</organism>
<dbReference type="EMBL" id="JANGCH010000017">
    <property type="protein sequence ID" value="MCQ5122527.1"/>
    <property type="molecule type" value="Genomic_DNA"/>
</dbReference>
<dbReference type="Proteomes" id="UP001524435">
    <property type="component" value="Unassembled WGS sequence"/>
</dbReference>
<sequence>MLKKVNKATLMTTEIAPKATCYCKATCFGPADQKQNFYRANLQASAVYGKVTEVQ</sequence>